<dbReference type="InterPro" id="IPR035919">
    <property type="entry name" value="EAL_sf"/>
</dbReference>
<dbReference type="InterPro" id="IPR000014">
    <property type="entry name" value="PAS"/>
</dbReference>
<dbReference type="AlphaFoldDB" id="A0A9Q5YID1"/>
<accession>A0A9Q5YID1</accession>
<dbReference type="Pfam" id="PF13426">
    <property type="entry name" value="PAS_9"/>
    <property type="match status" value="1"/>
</dbReference>
<dbReference type="Pfam" id="PF00990">
    <property type="entry name" value="GGDEF"/>
    <property type="match status" value="1"/>
</dbReference>
<dbReference type="PROSITE" id="PS50887">
    <property type="entry name" value="GGDEF"/>
    <property type="match status" value="1"/>
</dbReference>
<dbReference type="CDD" id="cd01949">
    <property type="entry name" value="GGDEF"/>
    <property type="match status" value="1"/>
</dbReference>
<name>A0A9Q5YID1_PISSA</name>
<dbReference type="Gene3D" id="3.30.70.270">
    <property type="match status" value="1"/>
</dbReference>
<dbReference type="SMART" id="SM00267">
    <property type="entry name" value="GGDEF"/>
    <property type="match status" value="1"/>
</dbReference>
<dbReference type="SMART" id="SM00091">
    <property type="entry name" value="PAS"/>
    <property type="match status" value="1"/>
</dbReference>
<dbReference type="SUPFAM" id="SSF141868">
    <property type="entry name" value="EAL domain-like"/>
    <property type="match status" value="1"/>
</dbReference>
<dbReference type="SMART" id="SM00052">
    <property type="entry name" value="EAL"/>
    <property type="match status" value="1"/>
</dbReference>
<comment type="cofactor">
    <cofactor evidence="1">
        <name>Mg(2+)</name>
        <dbReference type="ChEBI" id="CHEBI:18420"/>
    </cofactor>
</comment>
<dbReference type="PANTHER" id="PTHR44757">
    <property type="entry name" value="DIGUANYLATE CYCLASE DGCP"/>
    <property type="match status" value="1"/>
</dbReference>
<dbReference type="Gene3D" id="3.20.20.450">
    <property type="entry name" value="EAL domain"/>
    <property type="match status" value="1"/>
</dbReference>
<protein>
    <submittedName>
        <fullName evidence="2">Bacteriophytochrome cph2</fullName>
    </submittedName>
</protein>
<dbReference type="NCBIfam" id="TIGR00229">
    <property type="entry name" value="sensory_box"/>
    <property type="match status" value="1"/>
</dbReference>
<keyword evidence="3" id="KW-1185">Reference proteome</keyword>
<dbReference type="PANTHER" id="PTHR44757:SF2">
    <property type="entry name" value="BIOFILM ARCHITECTURE MAINTENANCE PROTEIN MBAA"/>
    <property type="match status" value="1"/>
</dbReference>
<dbReference type="FunFam" id="3.30.70.270:FF:000001">
    <property type="entry name" value="Diguanylate cyclase domain protein"/>
    <property type="match status" value="1"/>
</dbReference>
<gene>
    <name evidence="2" type="primary">cph2</name>
    <name evidence="2" type="ORF">Psal009_01144</name>
</gene>
<dbReference type="InterPro" id="IPR029787">
    <property type="entry name" value="Nucleotide_cyclase"/>
</dbReference>
<dbReference type="SUPFAM" id="SSF55073">
    <property type="entry name" value="Nucleotide cyclase"/>
    <property type="match status" value="1"/>
</dbReference>
<dbReference type="PROSITE" id="PS50112">
    <property type="entry name" value="PAS"/>
    <property type="match status" value="1"/>
</dbReference>
<dbReference type="GO" id="GO:0003824">
    <property type="term" value="F:catalytic activity"/>
    <property type="evidence" value="ECO:0007669"/>
    <property type="project" value="UniProtKB-ARBA"/>
</dbReference>
<dbReference type="InterPro" id="IPR000160">
    <property type="entry name" value="GGDEF_dom"/>
</dbReference>
<evidence type="ECO:0000313" key="3">
    <source>
        <dbReference type="Proteomes" id="UP000422232"/>
    </source>
</evidence>
<evidence type="ECO:0000313" key="2">
    <source>
        <dbReference type="EMBL" id="QGO05257.1"/>
    </source>
</evidence>
<proteinExistence type="predicted"/>
<dbReference type="EMBL" id="CP038908">
    <property type="protein sequence ID" value="QGO05257.1"/>
    <property type="molecule type" value="Genomic_DNA"/>
</dbReference>
<dbReference type="InterPro" id="IPR001633">
    <property type="entry name" value="EAL_dom"/>
</dbReference>
<dbReference type="InterPro" id="IPR052155">
    <property type="entry name" value="Biofilm_reg_signaling"/>
</dbReference>
<organism evidence="2 3">
    <name type="scientific">Piscirickettsia salmonis</name>
    <dbReference type="NCBI Taxonomy" id="1238"/>
    <lineage>
        <taxon>Bacteria</taxon>
        <taxon>Pseudomonadati</taxon>
        <taxon>Pseudomonadota</taxon>
        <taxon>Gammaproteobacteria</taxon>
        <taxon>Thiotrichales</taxon>
        <taxon>Piscirickettsiaceae</taxon>
        <taxon>Piscirickettsia</taxon>
    </lineage>
</organism>
<dbReference type="SUPFAM" id="SSF55785">
    <property type="entry name" value="PYP-like sensor domain (PAS domain)"/>
    <property type="match status" value="1"/>
</dbReference>
<dbReference type="CDD" id="cd00130">
    <property type="entry name" value="PAS"/>
    <property type="match status" value="1"/>
</dbReference>
<dbReference type="RefSeq" id="WP_016209662.1">
    <property type="nucleotide sequence ID" value="NZ_CP012413.1"/>
</dbReference>
<reference evidence="2 3" key="1">
    <citation type="submission" date="2019-04" db="EMBL/GenBank/DDBJ databases">
        <title>Complete genome sequencing of Piscirickettsia salmonis strain Psal-009.</title>
        <authorList>
            <person name="Schober I."/>
            <person name="Bunk B."/>
            <person name="Sproer C."/>
            <person name="Carril G.P."/>
            <person name="Riedel T."/>
            <person name="Flores-Herrera P.A."/>
            <person name="Nourdin-Galindo G."/>
            <person name="Marshall S.H."/>
            <person name="Overmann J."/>
        </authorList>
    </citation>
    <scope>NUCLEOTIDE SEQUENCE [LARGE SCALE GENOMIC DNA]</scope>
    <source>
        <strain evidence="2 3">Psal-009</strain>
    </source>
</reference>
<dbReference type="Pfam" id="PF00563">
    <property type="entry name" value="EAL"/>
    <property type="match status" value="1"/>
</dbReference>
<dbReference type="InterPro" id="IPR035965">
    <property type="entry name" value="PAS-like_dom_sf"/>
</dbReference>
<dbReference type="GeneID" id="66741712"/>
<dbReference type="CDD" id="cd01948">
    <property type="entry name" value="EAL"/>
    <property type="match status" value="1"/>
</dbReference>
<dbReference type="Gene3D" id="3.30.450.20">
    <property type="entry name" value="PAS domain"/>
    <property type="match status" value="1"/>
</dbReference>
<evidence type="ECO:0000256" key="1">
    <source>
        <dbReference type="ARBA" id="ARBA00001946"/>
    </source>
</evidence>
<sequence>MQNFVIEALFVGRPCADYDAILASLSNHNGADTAVTSKVTLSAMYNITSTQNIKAALAPLYHQEFDCLIIDDSVFDNDMTNLIDNFNYFIDSLVKESQYLPPMVLLLKEGYVGKALVSQYQKIVTIDYLVKDLQAQYFNLLPFLMYQLIDKNNLKIENIRLQEKNNAILDAVADGIIGVDEKEVIYFINHMACKILGYSAVDELIGKKIDKILHDSQGRSLTELVKYVGQVGAFETEVTRKKGNILPIEMHCSLILEQVEKTIVISFRDITARKRHEAELVRLAQYDDLTKLANKSLFLELLGQAISRANRSKYYFALLFLDMDNFKFVNDNYGHAIGDKLLQEVAQRLKSCTRGHDIIARIGGDEFTIILEELRDEQDVFWVCEKIKTSLAYPFVIQSVEIEMAVSIGIVTFKDIYHTPEALLRYADMAMYAAKRQGTGHYEVFNQAMSDHTKELIHLRAGIAKAIENDELFVQFQPKVNTDTNCCQSVEALLRWKDSLYGIIKPAKFISLAEEIGIINELGLWILKQACVSCKKLEESTGQELKVSVNISMYQMKDDIADKVKETVLNSGINPENLELEITESHIMNNPEQAIAILLRLKKLGIKIAIDDFGTGYSSLSYLTQLPIDRLKIDSSFTQKIPADTQSVKVVQSIISLAKSLKLKITAEGVENKDQFNFLKKLNCDEVQGYLLSHPLSEKELINFFKTSVHGMPTR</sequence>
<dbReference type="InterPro" id="IPR043128">
    <property type="entry name" value="Rev_trsase/Diguanyl_cyclase"/>
</dbReference>
<dbReference type="PROSITE" id="PS50883">
    <property type="entry name" value="EAL"/>
    <property type="match status" value="1"/>
</dbReference>
<dbReference type="Proteomes" id="UP000422232">
    <property type="component" value="Chromosome"/>
</dbReference>
<dbReference type="NCBIfam" id="TIGR00254">
    <property type="entry name" value="GGDEF"/>
    <property type="match status" value="1"/>
</dbReference>